<dbReference type="Proteomes" id="UP000183487">
    <property type="component" value="Unassembled WGS sequence"/>
</dbReference>
<dbReference type="EMBL" id="FNKP01000002">
    <property type="protein sequence ID" value="SDR26389.1"/>
    <property type="molecule type" value="Genomic_DNA"/>
</dbReference>
<keyword evidence="1" id="KW-0732">Signal</keyword>
<feature type="chain" id="PRO_5010370763" description="Heme exporter protein D" evidence="1">
    <location>
        <begin position="17"/>
        <end position="52"/>
    </location>
</feature>
<evidence type="ECO:0000256" key="1">
    <source>
        <dbReference type="SAM" id="SignalP"/>
    </source>
</evidence>
<feature type="signal peptide" evidence="1">
    <location>
        <begin position="1"/>
        <end position="16"/>
    </location>
</feature>
<protein>
    <recommendedName>
        <fullName evidence="4">Heme exporter protein D</fullName>
    </recommendedName>
</protein>
<evidence type="ECO:0000313" key="2">
    <source>
        <dbReference type="EMBL" id="SDR26389.1"/>
    </source>
</evidence>
<reference evidence="3" key="1">
    <citation type="submission" date="2016-10" db="EMBL/GenBank/DDBJ databases">
        <authorList>
            <person name="Varghese N."/>
        </authorList>
    </citation>
    <scope>NUCLEOTIDE SEQUENCE [LARGE SCALE GENOMIC DNA]</scope>
    <source>
        <strain evidence="3">GAS106B</strain>
    </source>
</reference>
<proteinExistence type="predicted"/>
<keyword evidence="3" id="KW-1185">Reference proteome</keyword>
<evidence type="ECO:0000313" key="3">
    <source>
        <dbReference type="Proteomes" id="UP000183487"/>
    </source>
</evidence>
<name>A0A1H1HM25_9BURK</name>
<evidence type="ECO:0008006" key="4">
    <source>
        <dbReference type="Google" id="ProtNLM"/>
    </source>
</evidence>
<sequence>MIAFYLSLAALGAAGAALIRELAAAQAKQRAALRPVRVQSADRGAGRSTRRG</sequence>
<dbReference type="AlphaFoldDB" id="A0A1H1HM25"/>
<gene>
    <name evidence="2" type="ORF">SAMN05443245_4051</name>
</gene>
<accession>A0A1H1HM25</accession>
<organism evidence="2 3">
    <name type="scientific">Paraburkholderia fungorum</name>
    <dbReference type="NCBI Taxonomy" id="134537"/>
    <lineage>
        <taxon>Bacteria</taxon>
        <taxon>Pseudomonadati</taxon>
        <taxon>Pseudomonadota</taxon>
        <taxon>Betaproteobacteria</taxon>
        <taxon>Burkholderiales</taxon>
        <taxon>Burkholderiaceae</taxon>
        <taxon>Paraburkholderia</taxon>
    </lineage>
</organism>